<evidence type="ECO:0000256" key="7">
    <source>
        <dbReference type="ARBA" id="ARBA00023136"/>
    </source>
</evidence>
<feature type="transmembrane region" description="Helical" evidence="8">
    <location>
        <begin position="118"/>
        <end position="137"/>
    </location>
</feature>
<gene>
    <name evidence="9" type="ORF">SAMN05660706_11771</name>
</gene>
<dbReference type="EMBL" id="FOYM01000017">
    <property type="protein sequence ID" value="SFR08853.1"/>
    <property type="molecule type" value="Genomic_DNA"/>
</dbReference>
<keyword evidence="4" id="KW-0309">Germination</keyword>
<feature type="transmembrane region" description="Helical" evidence="8">
    <location>
        <begin position="188"/>
        <end position="208"/>
    </location>
</feature>
<evidence type="ECO:0000256" key="2">
    <source>
        <dbReference type="ARBA" id="ARBA00007998"/>
    </source>
</evidence>
<feature type="transmembrane region" description="Helical" evidence="8">
    <location>
        <begin position="41"/>
        <end position="63"/>
    </location>
</feature>
<feature type="transmembrane region" description="Helical" evidence="8">
    <location>
        <begin position="149"/>
        <end position="168"/>
    </location>
</feature>
<feature type="transmembrane region" description="Helical" evidence="8">
    <location>
        <begin position="333"/>
        <end position="353"/>
    </location>
</feature>
<evidence type="ECO:0000256" key="1">
    <source>
        <dbReference type="ARBA" id="ARBA00004141"/>
    </source>
</evidence>
<dbReference type="InterPro" id="IPR004761">
    <property type="entry name" value="Spore_GerAB"/>
</dbReference>
<dbReference type="PANTHER" id="PTHR34975">
    <property type="entry name" value="SPORE GERMINATION PROTEIN A2"/>
    <property type="match status" value="1"/>
</dbReference>
<dbReference type="Pfam" id="PF03845">
    <property type="entry name" value="Spore_permease"/>
    <property type="match status" value="1"/>
</dbReference>
<evidence type="ECO:0000313" key="9">
    <source>
        <dbReference type="EMBL" id="SFR08853.1"/>
    </source>
</evidence>
<evidence type="ECO:0000256" key="6">
    <source>
        <dbReference type="ARBA" id="ARBA00022989"/>
    </source>
</evidence>
<dbReference type="GO" id="GO:0009847">
    <property type="term" value="P:spore germination"/>
    <property type="evidence" value="ECO:0007669"/>
    <property type="project" value="InterPro"/>
</dbReference>
<feature type="transmembrane region" description="Helical" evidence="8">
    <location>
        <begin position="83"/>
        <end position="106"/>
    </location>
</feature>
<dbReference type="RefSeq" id="WP_092484130.1">
    <property type="nucleotide sequence ID" value="NZ_FOYM01000017.1"/>
</dbReference>
<dbReference type="AlphaFoldDB" id="A0A1I6DTR4"/>
<proteinExistence type="inferred from homology"/>
<feature type="transmembrane region" description="Helical" evidence="8">
    <location>
        <begin position="270"/>
        <end position="291"/>
    </location>
</feature>
<evidence type="ECO:0000256" key="8">
    <source>
        <dbReference type="SAM" id="Phobius"/>
    </source>
</evidence>
<dbReference type="PANTHER" id="PTHR34975:SF2">
    <property type="entry name" value="SPORE GERMINATION PROTEIN A2"/>
    <property type="match status" value="1"/>
</dbReference>
<evidence type="ECO:0000256" key="3">
    <source>
        <dbReference type="ARBA" id="ARBA00022448"/>
    </source>
</evidence>
<dbReference type="STRING" id="39060.SAMN05660706_11771"/>
<evidence type="ECO:0000256" key="5">
    <source>
        <dbReference type="ARBA" id="ARBA00022692"/>
    </source>
</evidence>
<evidence type="ECO:0000256" key="4">
    <source>
        <dbReference type="ARBA" id="ARBA00022544"/>
    </source>
</evidence>
<feature type="transmembrane region" description="Helical" evidence="8">
    <location>
        <begin position="7"/>
        <end position="29"/>
    </location>
</feature>
<name>A0A1I6DTR4_9FIRM</name>
<keyword evidence="10" id="KW-1185">Reference proteome</keyword>
<dbReference type="GO" id="GO:0016020">
    <property type="term" value="C:membrane"/>
    <property type="evidence" value="ECO:0007669"/>
    <property type="project" value="UniProtKB-SubCell"/>
</dbReference>
<evidence type="ECO:0000313" key="10">
    <source>
        <dbReference type="Proteomes" id="UP000199584"/>
    </source>
</evidence>
<dbReference type="OrthoDB" id="1675410at2"/>
<comment type="subcellular location">
    <subcellularLocation>
        <location evidence="1">Membrane</location>
        <topology evidence="1">Multi-pass membrane protein</topology>
    </subcellularLocation>
</comment>
<dbReference type="Proteomes" id="UP000199584">
    <property type="component" value="Unassembled WGS sequence"/>
</dbReference>
<accession>A0A1I6DTR4</accession>
<keyword evidence="7 8" id="KW-0472">Membrane</keyword>
<sequence>MMRQQTVIGVSEAVTILFIFISAKTFLSYGRQFFHESYNAAWMVPLVQTFVGLAGVLLLVTLLQKFPGRNLVEIGEELAGPYINGLFALFYLTVFILGAALTLRGVSERVEAGYLPNTPISMVVLFFAVGAVVVGYLGPEAVSRTARFLLGVLLVTTMVLIALTVPLWRFHTLYPLWGSGPLEILKSGLTSSGDFVQILLLGIIYPFLPGGKIKQVGVWGVAIAGFFMFTYIWTSLLVFTYPAVSELALPSFEISRMVNIGRFGQRVEVLFMPVSIFANLIFLSVSLYAAASVLCSLCKLRDYRPFVPAMAVLVQTVAFIPQNVPQLIYWNEAYLSKYSLGALAGILLVLLLITRFKGKGGVIDEKST</sequence>
<reference evidence="10" key="1">
    <citation type="submission" date="2016-10" db="EMBL/GenBank/DDBJ databases">
        <authorList>
            <person name="Varghese N."/>
            <person name="Submissions S."/>
        </authorList>
    </citation>
    <scope>NUCLEOTIDE SEQUENCE [LARGE SCALE GENOMIC DNA]</scope>
    <source>
        <strain evidence="10">DSM 3669</strain>
    </source>
</reference>
<feature type="transmembrane region" description="Helical" evidence="8">
    <location>
        <begin position="303"/>
        <end position="321"/>
    </location>
</feature>
<organism evidence="9 10">
    <name type="scientific">Desulfoscipio geothermicus DSM 3669</name>
    <dbReference type="NCBI Taxonomy" id="1121426"/>
    <lineage>
        <taxon>Bacteria</taxon>
        <taxon>Bacillati</taxon>
        <taxon>Bacillota</taxon>
        <taxon>Clostridia</taxon>
        <taxon>Eubacteriales</taxon>
        <taxon>Desulfallaceae</taxon>
        <taxon>Desulfoscipio</taxon>
    </lineage>
</organism>
<keyword evidence="5 8" id="KW-0812">Transmembrane</keyword>
<keyword evidence="6 8" id="KW-1133">Transmembrane helix</keyword>
<comment type="similarity">
    <text evidence="2">Belongs to the amino acid-polyamine-organocation (APC) superfamily. Spore germination protein (SGP) (TC 2.A.3.9) family.</text>
</comment>
<feature type="transmembrane region" description="Helical" evidence="8">
    <location>
        <begin position="220"/>
        <end position="241"/>
    </location>
</feature>
<protein>
    <submittedName>
        <fullName evidence="9">Spore germination protein (Amino acid permease)</fullName>
    </submittedName>
</protein>
<keyword evidence="3" id="KW-0813">Transport</keyword>